<evidence type="ECO:0000313" key="6">
    <source>
        <dbReference type="Proteomes" id="UP000242754"/>
    </source>
</evidence>
<dbReference type="PANTHER" id="PTHR43280">
    <property type="entry name" value="ARAC-FAMILY TRANSCRIPTIONAL REGULATOR"/>
    <property type="match status" value="1"/>
</dbReference>
<organism evidence="5 6">
    <name type="scientific">Trichococcus palustris</name>
    <dbReference type="NCBI Taxonomy" id="140314"/>
    <lineage>
        <taxon>Bacteria</taxon>
        <taxon>Bacillati</taxon>
        <taxon>Bacillota</taxon>
        <taxon>Bacilli</taxon>
        <taxon>Lactobacillales</taxon>
        <taxon>Carnobacteriaceae</taxon>
        <taxon>Trichococcus</taxon>
    </lineage>
</organism>
<dbReference type="SUPFAM" id="SSF46689">
    <property type="entry name" value="Homeodomain-like"/>
    <property type="match status" value="2"/>
</dbReference>
<keyword evidence="6" id="KW-1185">Reference proteome</keyword>
<dbReference type="EMBL" id="FJNE01000003">
    <property type="protein sequence ID" value="CZQ89122.1"/>
    <property type="molecule type" value="Genomic_DNA"/>
</dbReference>
<dbReference type="InterPro" id="IPR018062">
    <property type="entry name" value="HTH_AraC-typ_CS"/>
</dbReference>
<dbReference type="SMART" id="SM00342">
    <property type="entry name" value="HTH_ARAC"/>
    <property type="match status" value="1"/>
</dbReference>
<dbReference type="InterPro" id="IPR020449">
    <property type="entry name" value="Tscrpt_reg_AraC-type_HTH"/>
</dbReference>
<dbReference type="AlphaFoldDB" id="A0A143YHM7"/>
<dbReference type="PROSITE" id="PS01124">
    <property type="entry name" value="HTH_ARAC_FAMILY_2"/>
    <property type="match status" value="1"/>
</dbReference>
<dbReference type="STRING" id="140314.SAMN04488076_12035"/>
<keyword evidence="1" id="KW-0805">Transcription regulation</keyword>
<evidence type="ECO:0000259" key="4">
    <source>
        <dbReference type="PROSITE" id="PS01124"/>
    </source>
</evidence>
<reference evidence="5 6" key="1">
    <citation type="submission" date="2016-02" db="EMBL/GenBank/DDBJ databases">
        <authorList>
            <person name="Wen L."/>
            <person name="He K."/>
            <person name="Yang H."/>
        </authorList>
    </citation>
    <scope>NUCLEOTIDE SEQUENCE [LARGE SCALE GENOMIC DNA]</scope>
    <source>
        <strain evidence="5">Trichococcus palustris</strain>
    </source>
</reference>
<sequence length="415" mass="47917">MIENWENNIDDFKKKCRILHDVTKIDVRLMDQDGNVLFHLLDYLIPVTLQSLDKEYPTIIKQLRKGETNRYYYHVNSFNLEYIATGIWIKGECCGAVLMGPFISSIPGIRFISDIVTKNKAPISERKLLEEFYQSLSVVSRKNSQSIGGLLVNLFAHTYIETQSLATERVASPLNREELKLEMSESKEQIEERFRLEKEIVDAIAKGNTDEIGRILHDYNKDILLSFFNRIPESTIRSAKNIALVMNTISRTAAERGGVHPLYIHNISEKFAILIERASSLSVLKQLGETMVYEYCTAVRDFSTRHYSLLVKKAVYYIHMHLEEDLSLSIIADEIYVNASHLSRKFKAETNMSIIDYINKKRVEEAKLYLQRGNVSITEVSLMVGFNDLNYFSRVFKKTTSISPSQYSRRYNSSR</sequence>
<dbReference type="PRINTS" id="PR00032">
    <property type="entry name" value="HTHARAC"/>
</dbReference>
<dbReference type="InterPro" id="IPR009057">
    <property type="entry name" value="Homeodomain-like_sf"/>
</dbReference>
<proteinExistence type="predicted"/>
<dbReference type="Proteomes" id="UP000242754">
    <property type="component" value="Unassembled WGS sequence"/>
</dbReference>
<dbReference type="PANTHER" id="PTHR43280:SF2">
    <property type="entry name" value="HTH-TYPE TRANSCRIPTIONAL REGULATOR EXSA"/>
    <property type="match status" value="1"/>
</dbReference>
<dbReference type="PROSITE" id="PS00041">
    <property type="entry name" value="HTH_ARAC_FAMILY_1"/>
    <property type="match status" value="1"/>
</dbReference>
<accession>A0A143YHM7</accession>
<evidence type="ECO:0000313" key="5">
    <source>
        <dbReference type="EMBL" id="CZQ89122.1"/>
    </source>
</evidence>
<evidence type="ECO:0000256" key="3">
    <source>
        <dbReference type="ARBA" id="ARBA00023163"/>
    </source>
</evidence>
<gene>
    <name evidence="5" type="ORF">Tpal_1095</name>
</gene>
<dbReference type="GO" id="GO:0003700">
    <property type="term" value="F:DNA-binding transcription factor activity"/>
    <property type="evidence" value="ECO:0007669"/>
    <property type="project" value="InterPro"/>
</dbReference>
<dbReference type="Pfam" id="PF12833">
    <property type="entry name" value="HTH_18"/>
    <property type="match status" value="1"/>
</dbReference>
<protein>
    <submittedName>
        <fullName evidence="5">Transcription regulator hth arac-type</fullName>
    </submittedName>
</protein>
<name>A0A143YHM7_9LACT</name>
<keyword evidence="2" id="KW-0238">DNA-binding</keyword>
<dbReference type="RefSeq" id="WP_218149931.1">
    <property type="nucleotide sequence ID" value="NZ_FJNE01000003.1"/>
</dbReference>
<keyword evidence="3" id="KW-0804">Transcription</keyword>
<dbReference type="GO" id="GO:0043565">
    <property type="term" value="F:sequence-specific DNA binding"/>
    <property type="evidence" value="ECO:0007669"/>
    <property type="project" value="InterPro"/>
</dbReference>
<evidence type="ECO:0000256" key="2">
    <source>
        <dbReference type="ARBA" id="ARBA00023125"/>
    </source>
</evidence>
<dbReference type="Gene3D" id="1.10.10.60">
    <property type="entry name" value="Homeodomain-like"/>
    <property type="match status" value="2"/>
</dbReference>
<feature type="domain" description="HTH araC/xylS-type" evidence="4">
    <location>
        <begin position="312"/>
        <end position="410"/>
    </location>
</feature>
<evidence type="ECO:0000256" key="1">
    <source>
        <dbReference type="ARBA" id="ARBA00023015"/>
    </source>
</evidence>
<dbReference type="InterPro" id="IPR018060">
    <property type="entry name" value="HTH_AraC"/>
</dbReference>